<dbReference type="Gene3D" id="1.10.220.80">
    <property type="entry name" value="BH2638-like"/>
    <property type="match status" value="1"/>
</dbReference>
<dbReference type="RefSeq" id="WP_039144880.1">
    <property type="nucleotide sequence ID" value="NZ_JOJZ01000021.1"/>
</dbReference>
<comment type="caution">
    <text evidence="1">The sequence shown here is derived from an EMBL/GenBank/DDBJ whole genome shotgun (WGS) entry which is preliminary data.</text>
</comment>
<reference evidence="1 2" key="1">
    <citation type="submission" date="2014-06" db="EMBL/GenBank/DDBJ databases">
        <title>Functional and comparative genomic analyses of the Drosophila gut microbiota identify candidate symbiosis factors.</title>
        <authorList>
            <person name="Newell P.D."/>
            <person name="Chaston J.M."/>
            <person name="Douglas A.E."/>
        </authorList>
    </citation>
    <scope>NUCLEOTIDE SEQUENCE [LARGE SCALE GENOMIC DNA]</scope>
    <source>
        <strain evidence="1 2">DmCS_002</strain>
    </source>
</reference>
<gene>
    <name evidence="1" type="ORF">LfDm3_1124</name>
</gene>
<accession>A0A0C1M505</accession>
<dbReference type="PATRIC" id="fig|1614.7.peg.1068"/>
<protein>
    <submittedName>
        <fullName evidence="1">Uncharacterized protein</fullName>
    </submittedName>
</protein>
<dbReference type="Pfam" id="PF05256">
    <property type="entry name" value="UPF0223"/>
    <property type="match status" value="1"/>
</dbReference>
<dbReference type="OrthoDB" id="1649074at2"/>
<evidence type="ECO:0000313" key="1">
    <source>
        <dbReference type="EMBL" id="KID41279.1"/>
    </source>
</evidence>
<organism evidence="1 2">
    <name type="scientific">Fructilactobacillus fructivorans</name>
    <dbReference type="NCBI Taxonomy" id="1614"/>
    <lineage>
        <taxon>Bacteria</taxon>
        <taxon>Bacillati</taxon>
        <taxon>Bacillota</taxon>
        <taxon>Bacilli</taxon>
        <taxon>Lactobacillales</taxon>
        <taxon>Lactobacillaceae</taxon>
        <taxon>Fructilactobacillus</taxon>
    </lineage>
</organism>
<keyword evidence="2" id="KW-1185">Reference proteome</keyword>
<sequence length="98" mass="11586">MPQKTNESYSYPIVDDWSRKELIDVCHFFENIEMAYNKSGVSRKNLMDSYHRFCEINPAKVEQNNLQRDFEKQSGLDVYHVIKLARDNPGMKTIKRKG</sequence>
<dbReference type="AlphaFoldDB" id="A0A0C1M505"/>
<name>A0A0C1M505_9LACO</name>
<dbReference type="InterPro" id="IPR007920">
    <property type="entry name" value="UPF0223"/>
</dbReference>
<dbReference type="SUPFAM" id="SSF158504">
    <property type="entry name" value="BH2638-like"/>
    <property type="match status" value="1"/>
</dbReference>
<evidence type="ECO:0000313" key="2">
    <source>
        <dbReference type="Proteomes" id="UP000031397"/>
    </source>
</evidence>
<dbReference type="GeneID" id="74913785"/>
<dbReference type="InterPro" id="IPR023324">
    <property type="entry name" value="BH2638-like_sf"/>
</dbReference>
<proteinExistence type="predicted"/>
<dbReference type="NCBIfam" id="NF003353">
    <property type="entry name" value="PRK04387.1"/>
    <property type="match status" value="1"/>
</dbReference>
<dbReference type="EMBL" id="JOJZ01000021">
    <property type="protein sequence ID" value="KID41279.1"/>
    <property type="molecule type" value="Genomic_DNA"/>
</dbReference>
<dbReference type="Proteomes" id="UP000031397">
    <property type="component" value="Unassembled WGS sequence"/>
</dbReference>